<keyword evidence="2" id="KW-0012">Acyltransferase</keyword>
<evidence type="ECO:0000313" key="5">
    <source>
        <dbReference type="Proteomes" id="UP000053464"/>
    </source>
</evidence>
<dbReference type="EMBL" id="LBHB01000002">
    <property type="protein sequence ID" value="KLE33989.1"/>
    <property type="molecule type" value="Genomic_DNA"/>
</dbReference>
<dbReference type="PANTHER" id="PTHR43877">
    <property type="entry name" value="AMINOALKYLPHOSPHONATE N-ACETYLTRANSFERASE-RELATED-RELATED"/>
    <property type="match status" value="1"/>
</dbReference>
<dbReference type="OrthoDB" id="9803233at2"/>
<feature type="domain" description="N-acetyltransferase" evidence="3">
    <location>
        <begin position="14"/>
        <end position="155"/>
    </location>
</feature>
<dbReference type="AlphaFoldDB" id="A0A0G9MTS6"/>
<dbReference type="PANTHER" id="PTHR43877:SF5">
    <property type="entry name" value="BLL8307 PROTEIN"/>
    <property type="match status" value="1"/>
</dbReference>
<dbReference type="InterPro" id="IPR050832">
    <property type="entry name" value="Bact_Acetyltransf"/>
</dbReference>
<dbReference type="PROSITE" id="PS51186">
    <property type="entry name" value="GNAT"/>
    <property type="match status" value="1"/>
</dbReference>
<dbReference type="SUPFAM" id="SSF55729">
    <property type="entry name" value="Acyl-CoA N-acyltransferases (Nat)"/>
    <property type="match status" value="1"/>
</dbReference>
<keyword evidence="1" id="KW-0808">Transferase</keyword>
<proteinExistence type="predicted"/>
<evidence type="ECO:0000256" key="2">
    <source>
        <dbReference type="ARBA" id="ARBA00023315"/>
    </source>
</evidence>
<evidence type="ECO:0000256" key="1">
    <source>
        <dbReference type="ARBA" id="ARBA00022679"/>
    </source>
</evidence>
<dbReference type="InterPro" id="IPR016181">
    <property type="entry name" value="Acyl_CoA_acyltransferase"/>
</dbReference>
<dbReference type="CDD" id="cd04301">
    <property type="entry name" value="NAT_SF"/>
    <property type="match status" value="1"/>
</dbReference>
<comment type="caution">
    <text evidence="4">The sequence shown here is derived from an EMBL/GenBank/DDBJ whole genome shotgun (WGS) entry which is preliminary data.</text>
</comment>
<gene>
    <name evidence="4" type="ORF">AAW00_06665</name>
</gene>
<dbReference type="STRING" id="1581420.AAW00_06665"/>
<dbReference type="PATRIC" id="fig|1581420.6.peg.1354"/>
<dbReference type="Pfam" id="PF00583">
    <property type="entry name" value="Acetyltransf_1"/>
    <property type="match status" value="1"/>
</dbReference>
<reference evidence="4 5" key="1">
    <citation type="submission" date="2015-04" db="EMBL/GenBank/DDBJ databases">
        <title>The draft genome sequence of Erythrobacter luteus KA37.</title>
        <authorList>
            <person name="Zhuang L."/>
            <person name="Liu Y."/>
            <person name="Shao Z."/>
        </authorList>
    </citation>
    <scope>NUCLEOTIDE SEQUENCE [LARGE SCALE GENOMIC DNA]</scope>
    <source>
        <strain evidence="4 5">KA37</strain>
    </source>
</reference>
<organism evidence="4 5">
    <name type="scientific">Aurantiacibacter luteus</name>
    <dbReference type="NCBI Taxonomy" id="1581420"/>
    <lineage>
        <taxon>Bacteria</taxon>
        <taxon>Pseudomonadati</taxon>
        <taxon>Pseudomonadota</taxon>
        <taxon>Alphaproteobacteria</taxon>
        <taxon>Sphingomonadales</taxon>
        <taxon>Erythrobacteraceae</taxon>
        <taxon>Aurantiacibacter</taxon>
    </lineage>
</organism>
<dbReference type="InterPro" id="IPR000182">
    <property type="entry name" value="GNAT_dom"/>
</dbReference>
<sequence length="155" mass="16201">MPAFVIAAEDPATPDIAALVASHLREMHACSPACKVHAMPAARLAESDVIMFAARVDGELAAIGALKALGPLEGEIKSMRAADAFRGTGAGRAILAHILAEARARGLCWIGLETGRHPVFASAQRLYAANGFRECPPFAGYVSDDFSLCMGLPLA</sequence>
<evidence type="ECO:0000313" key="4">
    <source>
        <dbReference type="EMBL" id="KLE33989.1"/>
    </source>
</evidence>
<dbReference type="Proteomes" id="UP000053464">
    <property type="component" value="Unassembled WGS sequence"/>
</dbReference>
<dbReference type="RefSeq" id="WP_047003638.1">
    <property type="nucleotide sequence ID" value="NZ_LBHB01000002.1"/>
</dbReference>
<evidence type="ECO:0000259" key="3">
    <source>
        <dbReference type="PROSITE" id="PS51186"/>
    </source>
</evidence>
<name>A0A0G9MTS6_9SPHN</name>
<dbReference type="Gene3D" id="3.40.630.30">
    <property type="match status" value="1"/>
</dbReference>
<dbReference type="GO" id="GO:0016747">
    <property type="term" value="F:acyltransferase activity, transferring groups other than amino-acyl groups"/>
    <property type="evidence" value="ECO:0007669"/>
    <property type="project" value="InterPro"/>
</dbReference>
<accession>A0A0G9MTS6</accession>
<keyword evidence="5" id="KW-1185">Reference proteome</keyword>
<protein>
    <recommendedName>
        <fullName evidence="3">N-acetyltransferase domain-containing protein</fullName>
    </recommendedName>
</protein>